<dbReference type="AlphaFoldDB" id="A0A2P5F6F2"/>
<evidence type="ECO:0000313" key="3">
    <source>
        <dbReference type="Proteomes" id="UP000237000"/>
    </source>
</evidence>
<dbReference type="EMBL" id="JXTC01000059">
    <property type="protein sequence ID" value="PON93356.1"/>
    <property type="molecule type" value="Genomic_DNA"/>
</dbReference>
<dbReference type="Proteomes" id="UP000237000">
    <property type="component" value="Unassembled WGS sequence"/>
</dbReference>
<evidence type="ECO:0000256" key="1">
    <source>
        <dbReference type="SAM" id="MobiDB-lite"/>
    </source>
</evidence>
<protein>
    <submittedName>
        <fullName evidence="2">Uncharacterized protein</fullName>
    </submittedName>
</protein>
<sequence length="144" mass="14924">MPRSFVEIQGVTQGVVLEFPVPVSAAAATAAASASVPVQPANESLPPGSGDDLRPLPELLESSDPPGPPVVAMDGPDPLPPDQSDWGGSARPETGETEAGAARVGQERVGSSFSVRFRIAPGHRIRVVLRHGGYVLGVSTELRR</sequence>
<dbReference type="InParanoid" id="A0A2P5F6F2"/>
<gene>
    <name evidence="2" type="ORF">TorRG33x02_109270</name>
</gene>
<keyword evidence="3" id="KW-1185">Reference proteome</keyword>
<proteinExistence type="predicted"/>
<reference evidence="3" key="1">
    <citation type="submission" date="2016-06" db="EMBL/GenBank/DDBJ databases">
        <title>Parallel loss of symbiosis genes in relatives of nitrogen-fixing non-legume Parasponia.</title>
        <authorList>
            <person name="Van Velzen R."/>
            <person name="Holmer R."/>
            <person name="Bu F."/>
            <person name="Rutten L."/>
            <person name="Van Zeijl A."/>
            <person name="Liu W."/>
            <person name="Santuari L."/>
            <person name="Cao Q."/>
            <person name="Sharma T."/>
            <person name="Shen D."/>
            <person name="Roswanjaya Y."/>
            <person name="Wardhani T."/>
            <person name="Kalhor M.S."/>
            <person name="Jansen J."/>
            <person name="Van den Hoogen J."/>
            <person name="Gungor B."/>
            <person name="Hartog M."/>
            <person name="Hontelez J."/>
            <person name="Verver J."/>
            <person name="Yang W.-C."/>
            <person name="Schijlen E."/>
            <person name="Repin R."/>
            <person name="Schilthuizen M."/>
            <person name="Schranz E."/>
            <person name="Heidstra R."/>
            <person name="Miyata K."/>
            <person name="Fedorova E."/>
            <person name="Kohlen W."/>
            <person name="Bisseling T."/>
            <person name="Smit S."/>
            <person name="Geurts R."/>
        </authorList>
    </citation>
    <scope>NUCLEOTIDE SEQUENCE [LARGE SCALE GENOMIC DNA]</scope>
    <source>
        <strain evidence="3">cv. RG33-2</strain>
    </source>
</reference>
<organism evidence="2 3">
    <name type="scientific">Trema orientale</name>
    <name type="common">Charcoal tree</name>
    <name type="synonym">Celtis orientalis</name>
    <dbReference type="NCBI Taxonomy" id="63057"/>
    <lineage>
        <taxon>Eukaryota</taxon>
        <taxon>Viridiplantae</taxon>
        <taxon>Streptophyta</taxon>
        <taxon>Embryophyta</taxon>
        <taxon>Tracheophyta</taxon>
        <taxon>Spermatophyta</taxon>
        <taxon>Magnoliopsida</taxon>
        <taxon>eudicotyledons</taxon>
        <taxon>Gunneridae</taxon>
        <taxon>Pentapetalae</taxon>
        <taxon>rosids</taxon>
        <taxon>fabids</taxon>
        <taxon>Rosales</taxon>
        <taxon>Cannabaceae</taxon>
        <taxon>Trema</taxon>
    </lineage>
</organism>
<feature type="compositionally biased region" description="Low complexity" evidence="1">
    <location>
        <begin position="31"/>
        <end position="41"/>
    </location>
</feature>
<dbReference type="OrthoDB" id="10388857at2759"/>
<name>A0A2P5F6F2_TREOI</name>
<accession>A0A2P5F6F2</accession>
<comment type="caution">
    <text evidence="2">The sequence shown here is derived from an EMBL/GenBank/DDBJ whole genome shotgun (WGS) entry which is preliminary data.</text>
</comment>
<evidence type="ECO:0000313" key="2">
    <source>
        <dbReference type="EMBL" id="PON93356.1"/>
    </source>
</evidence>
<feature type="region of interest" description="Disordered" evidence="1">
    <location>
        <begin position="31"/>
        <end position="106"/>
    </location>
</feature>